<evidence type="ECO:0000256" key="8">
    <source>
        <dbReference type="RuleBase" id="RU364024"/>
    </source>
</evidence>
<evidence type="ECO:0000256" key="4">
    <source>
        <dbReference type="ARBA" id="ARBA00023015"/>
    </source>
</evidence>
<evidence type="ECO:0000256" key="7">
    <source>
        <dbReference type="ARBA" id="ARBA00023242"/>
    </source>
</evidence>
<keyword evidence="7 8" id="KW-0539">Nucleus</keyword>
<proteinExistence type="inferred from homology"/>
<dbReference type="GO" id="GO:0003690">
    <property type="term" value="F:double-stranded DNA binding"/>
    <property type="evidence" value="ECO:0007669"/>
    <property type="project" value="TreeGrafter"/>
</dbReference>
<organism evidence="10 11">
    <name type="scientific">Ananas comosus</name>
    <name type="common">Pineapple</name>
    <name type="synonym">Ananas ananas</name>
    <dbReference type="NCBI Taxonomy" id="4615"/>
    <lineage>
        <taxon>Eukaryota</taxon>
        <taxon>Viridiplantae</taxon>
        <taxon>Streptophyta</taxon>
        <taxon>Embryophyta</taxon>
        <taxon>Tracheophyta</taxon>
        <taxon>Spermatophyta</taxon>
        <taxon>Magnoliopsida</taxon>
        <taxon>Liliopsida</taxon>
        <taxon>Poales</taxon>
        <taxon>Bromeliaceae</taxon>
        <taxon>Bromelioideae</taxon>
        <taxon>Ananas</taxon>
    </lineage>
</organism>
<dbReference type="OrthoDB" id="364513at2759"/>
<comment type="function">
    <text evidence="8">Component of the general transcription and DNA repair factor IIH (TFIIH) core complex which is involved in general and transcription-coupled nucleotide excision repair (NER) of damaged DNA.</text>
</comment>
<name>A0A6P5HB00_ANACO</name>
<protein>
    <recommendedName>
        <fullName evidence="8">RNA polymerase II transcription factor B subunit 2</fullName>
    </recommendedName>
</protein>
<dbReference type="RefSeq" id="XP_020113268.1">
    <property type="nucleotide sequence ID" value="XM_020257679.1"/>
</dbReference>
<evidence type="ECO:0000256" key="2">
    <source>
        <dbReference type="ARBA" id="ARBA00007132"/>
    </source>
</evidence>
<dbReference type="GO" id="GO:0000439">
    <property type="term" value="C:transcription factor TFIIH core complex"/>
    <property type="evidence" value="ECO:0007669"/>
    <property type="project" value="InterPro"/>
</dbReference>
<keyword evidence="10" id="KW-1185">Reference proteome</keyword>
<reference evidence="11" key="2">
    <citation type="submission" date="2025-08" db="UniProtKB">
        <authorList>
            <consortium name="RefSeq"/>
        </authorList>
    </citation>
    <scope>IDENTIFICATION</scope>
    <source>
        <tissue evidence="11">Leaf</tissue>
    </source>
</reference>
<keyword evidence="6 8" id="KW-0234">DNA repair</keyword>
<evidence type="ECO:0000256" key="6">
    <source>
        <dbReference type="ARBA" id="ARBA00023204"/>
    </source>
</evidence>
<dbReference type="FunFam" id="3.30.70.2610:FF:000002">
    <property type="entry name" value="RNA polymerase II transcription factor B subunit 2"/>
    <property type="match status" value="1"/>
</dbReference>
<evidence type="ECO:0000259" key="9">
    <source>
        <dbReference type="Pfam" id="PF18307"/>
    </source>
</evidence>
<dbReference type="Proteomes" id="UP000515123">
    <property type="component" value="Linkage group 22"/>
</dbReference>
<evidence type="ECO:0000313" key="11">
    <source>
        <dbReference type="RefSeq" id="XP_020113268.1"/>
    </source>
</evidence>
<reference evidence="10" key="1">
    <citation type="journal article" date="2015" name="Nat. Genet.">
        <title>The pineapple genome and the evolution of CAM photosynthesis.</title>
        <authorList>
            <person name="Ming R."/>
            <person name="VanBuren R."/>
            <person name="Wai C.M."/>
            <person name="Tang H."/>
            <person name="Schatz M.C."/>
            <person name="Bowers J.E."/>
            <person name="Lyons E."/>
            <person name="Wang M.L."/>
            <person name="Chen J."/>
            <person name="Biggers E."/>
            <person name="Zhang J."/>
            <person name="Huang L."/>
            <person name="Zhang L."/>
            <person name="Miao W."/>
            <person name="Zhang J."/>
            <person name="Ye Z."/>
            <person name="Miao C."/>
            <person name="Lin Z."/>
            <person name="Wang H."/>
            <person name="Zhou H."/>
            <person name="Yim W.C."/>
            <person name="Priest H.D."/>
            <person name="Zheng C."/>
            <person name="Woodhouse M."/>
            <person name="Edger P.P."/>
            <person name="Guyot R."/>
            <person name="Guo H.B."/>
            <person name="Guo H."/>
            <person name="Zheng G."/>
            <person name="Singh R."/>
            <person name="Sharma A."/>
            <person name="Min X."/>
            <person name="Zheng Y."/>
            <person name="Lee H."/>
            <person name="Gurtowski J."/>
            <person name="Sedlazeck F.J."/>
            <person name="Harkess A."/>
            <person name="McKain M.R."/>
            <person name="Liao Z."/>
            <person name="Fang J."/>
            <person name="Liu J."/>
            <person name="Zhang X."/>
            <person name="Zhang Q."/>
            <person name="Hu W."/>
            <person name="Qin Y."/>
            <person name="Wang K."/>
            <person name="Chen L.Y."/>
            <person name="Shirley N."/>
            <person name="Lin Y.R."/>
            <person name="Liu L.Y."/>
            <person name="Hernandez A.G."/>
            <person name="Wright C.L."/>
            <person name="Bulone V."/>
            <person name="Tuskan G.A."/>
            <person name="Heath K."/>
            <person name="Zee F."/>
            <person name="Moore P.H."/>
            <person name="Sunkar R."/>
            <person name="Leebens-Mack J.H."/>
            <person name="Mockler T."/>
            <person name="Bennetzen J.L."/>
            <person name="Freeling M."/>
            <person name="Sankoff D."/>
            <person name="Paterson A.H."/>
            <person name="Zhu X."/>
            <person name="Yang X."/>
            <person name="Smith J.A."/>
            <person name="Cushman J.C."/>
            <person name="Paull R.E."/>
            <person name="Yu Q."/>
        </authorList>
    </citation>
    <scope>NUCLEOTIDE SEQUENCE [LARGE SCALE GENOMIC DNA]</scope>
    <source>
        <strain evidence="10">cv. F153</strain>
    </source>
</reference>
<dbReference type="PANTHER" id="PTHR13152:SF0">
    <property type="entry name" value="GENERAL TRANSCRIPTION FACTOR IIH SUBUNIT 4"/>
    <property type="match status" value="1"/>
</dbReference>
<feature type="domain" description="Transcription factor Tfb2 C-terminal" evidence="9">
    <location>
        <begin position="358"/>
        <end position="425"/>
    </location>
</feature>
<dbReference type="InterPro" id="IPR004598">
    <property type="entry name" value="TFIIH_p52/Tfb2"/>
</dbReference>
<dbReference type="PANTHER" id="PTHR13152">
    <property type="entry name" value="TFIIH, POLYPEPTIDE 4"/>
    <property type="match status" value="1"/>
</dbReference>
<comment type="similarity">
    <text evidence="2 8">Belongs to the TFB2 family.</text>
</comment>
<evidence type="ECO:0000256" key="5">
    <source>
        <dbReference type="ARBA" id="ARBA00023163"/>
    </source>
</evidence>
<dbReference type="Pfam" id="PF18307">
    <property type="entry name" value="Tfb2_C"/>
    <property type="match status" value="1"/>
</dbReference>
<evidence type="ECO:0000256" key="3">
    <source>
        <dbReference type="ARBA" id="ARBA00022763"/>
    </source>
</evidence>
<dbReference type="InterPro" id="IPR040662">
    <property type="entry name" value="Tfb2_C"/>
</dbReference>
<dbReference type="AlphaFoldDB" id="A0A6P5HB00"/>
<dbReference type="GeneID" id="109727538"/>
<dbReference type="GO" id="GO:0005675">
    <property type="term" value="C:transcription factor TFIIH holo complex"/>
    <property type="evidence" value="ECO:0007669"/>
    <property type="project" value="TreeGrafter"/>
</dbReference>
<keyword evidence="4 8" id="KW-0805">Transcription regulation</keyword>
<dbReference type="Gene3D" id="3.30.70.2610">
    <property type="match status" value="1"/>
</dbReference>
<keyword evidence="3 8" id="KW-0227">DNA damage</keyword>
<evidence type="ECO:0000256" key="1">
    <source>
        <dbReference type="ARBA" id="ARBA00004123"/>
    </source>
</evidence>
<dbReference type="Pfam" id="PF03849">
    <property type="entry name" value="Tfb2"/>
    <property type="match status" value="2"/>
</dbReference>
<gene>
    <name evidence="11" type="primary">LOC109727538</name>
</gene>
<accession>A0A6P5HB00</accession>
<comment type="subcellular location">
    <subcellularLocation>
        <location evidence="1 8">Nucleus</location>
    </subcellularLocation>
</comment>
<keyword evidence="5 8" id="KW-0804">Transcription</keyword>
<evidence type="ECO:0000313" key="10">
    <source>
        <dbReference type="Proteomes" id="UP000515123"/>
    </source>
</evidence>
<dbReference type="GO" id="GO:0001671">
    <property type="term" value="F:ATPase activator activity"/>
    <property type="evidence" value="ECO:0007669"/>
    <property type="project" value="InterPro"/>
</dbReference>
<sequence length="429" mass="49548">MPQVRIVPKNFMDLVAALPAAKLDKLYDSVFICEAVLRSLPPLAKKYVLQMLFIDFPVTAKSMEEWVLADGLSKHKVAIDRLLQLRVIHEVSESGTLPREPMPPNVTVRLPTLEDLEVYAHQQWECFLLQLINSSQAERLTSFSSSTMRVFQRGLLSSRENEAPKLTENGFQFLLMDTNAQLWYIIREYISTSEDRGVDPTDLISFLLELSFHTLGEAYNLNTLTDVQRNAIKDLADLGLVKLQQGRKESWFIPTKLATNLSVSLTDSSSRKEGFVVVETNFRMYAYSTSRLHSEILRLFSRIEYQLPNLIVGAITKESLYNAFENGITAEQIVSFLQQNAHPRVAEKIPTVPENVTDQIRLWETDRNRVEMIPSHLYEDFPSKDLFEACCDFAREYNCLLWEDSKKMRLIVRGEFHQQMRDFLRRPKQ</sequence>
<dbReference type="GO" id="GO:0006289">
    <property type="term" value="P:nucleotide-excision repair"/>
    <property type="evidence" value="ECO:0007669"/>
    <property type="project" value="InterPro"/>
</dbReference>